<dbReference type="InterPro" id="IPR011989">
    <property type="entry name" value="ARM-like"/>
</dbReference>
<dbReference type="PANTHER" id="PTHR12697">
    <property type="entry name" value="PBS LYASE HEAT-LIKE PROTEIN"/>
    <property type="match status" value="1"/>
</dbReference>
<dbReference type="InterPro" id="IPR002110">
    <property type="entry name" value="Ankyrin_rpt"/>
</dbReference>
<keyword evidence="7" id="KW-1185">Reference proteome</keyword>
<dbReference type="OrthoDB" id="10254947at2759"/>
<dbReference type="PANTHER" id="PTHR12697:SF5">
    <property type="entry name" value="DEOXYHYPUSINE HYDROXYLASE"/>
    <property type="match status" value="1"/>
</dbReference>
<dbReference type="InterPro" id="IPR036770">
    <property type="entry name" value="Ankyrin_rpt-contain_sf"/>
</dbReference>
<comment type="caution">
    <text evidence="6">The sequence shown here is derived from an EMBL/GenBank/DDBJ whole genome shotgun (WGS) entry which is preliminary data.</text>
</comment>
<feature type="non-terminal residue" evidence="6">
    <location>
        <position position="1058"/>
    </location>
</feature>
<dbReference type="SMART" id="SM00248">
    <property type="entry name" value="ANK"/>
    <property type="match status" value="2"/>
</dbReference>
<sequence>RYYWICADLFCMLSERLNEQQLDDVIESLMNGLVDKDNDIHASCALSIAKVAWKLNERQLNKVFECLMNAFESGIITICNECAHVLATISSQLGGKQLNYAFQCLIPSYFYDWRYDATEFLMKLKEEQLDDVFQFLINRLSEKGYDDNRGKCAELLGKLSMKWNEKQLNGAFNSLKDMLNKDDWRYRQALETITVKLSGEQFGNAFNYFISRFNCEEIRIYHDKYADLLYRIAQRLDEKQMNIALNCLMDKLNDKNEHRNIRIKLIQSLGRISKKCNEQQLNEAFNSSRDISTDKNHNAYVRRCAELLGTIAVNLNGRHFDDAFKCLTNGLKDWSIRKSCAKSLVTLSRKWNDKQLDITFKCLINGFQNKNGYYCDTSRDLLEGIAMKLNETQIDSVFTCLINGLKGNFEWDCNLYAKSIGYLSKKLNKKQLDDAFECLYGLENENECICALCGQSFETISTKLNDKQLDRVFSAFIHGLKDTNQCDRVSCAKSLGVISEKLNKKQLENAIHTLIDGFKDKDKNTRQSCAKSLGVISEKLSETQLEEVINALMSGLKDKNNDVRGSCAKSLGVILEKLNEKQLENAINTLIDGLKDEDKNTRNSCAISLGVISTNLTDKQLEGVFNALTFVSKHSINTNNDEYKAERLVESLELISTKLNDKQLYLLVIHLLERAKKRYKWYVRDALSKISEDMWKRATICGLKEYTQVVNEQNTWQRLFSNMNKKIELLAFGLMSFNPRIQLSCNDDSTNFDALNELIRYCDEQAIEWKFPTHQSEWNNSNIDSNIEYPCLNDEIEEVFNDENAFKGCYTVVHEAARSGDLSQFKLVLQNHPDIDINDSCNEYRQTPLHLAINHQHWDIAHYCIEQGAYIDIREGTANSHILRTPFENIMELILKHKNDKNNKKYLDAMDICKLILKQRTMYPIERIKYAIDYVKDKFIEQNGVIKTFDEESYEILLEKGATFLLGVNQTGLKEALIEKNLLYLAAGRNVISVNIENSIEIKFNEGWDPMPFLIFRIFFQEGTSQIRLPRGSTFKQVYEKCVKELQVQLTTYWDYIT</sequence>
<dbReference type="InterPro" id="IPR021133">
    <property type="entry name" value="HEAT_type_2"/>
</dbReference>
<dbReference type="SUPFAM" id="SSF48371">
    <property type="entry name" value="ARM repeat"/>
    <property type="match status" value="2"/>
</dbReference>
<evidence type="ECO:0000313" key="6">
    <source>
        <dbReference type="EMBL" id="ETN99456.1"/>
    </source>
</evidence>
<evidence type="ECO:0000256" key="4">
    <source>
        <dbReference type="PROSITE-ProRule" id="PRU00103"/>
    </source>
</evidence>
<feature type="repeat" description="HEAT" evidence="4">
    <location>
        <begin position="548"/>
        <end position="585"/>
    </location>
</feature>
<feature type="non-terminal residue" evidence="6">
    <location>
        <position position="1"/>
    </location>
</feature>
<proteinExistence type="predicted"/>
<accession>X6LEB8</accession>
<dbReference type="PROSITE" id="PS50077">
    <property type="entry name" value="HEAT_REPEAT"/>
    <property type="match status" value="1"/>
</dbReference>
<evidence type="ECO:0000259" key="5">
    <source>
        <dbReference type="SMART" id="SM01349"/>
    </source>
</evidence>
<dbReference type="Pfam" id="PF12796">
    <property type="entry name" value="Ank_2"/>
    <property type="match status" value="1"/>
</dbReference>
<dbReference type="GO" id="GO:0016491">
    <property type="term" value="F:oxidoreductase activity"/>
    <property type="evidence" value="ECO:0007669"/>
    <property type="project" value="TreeGrafter"/>
</dbReference>
<organism evidence="6 7">
    <name type="scientific">Reticulomyxa filosa</name>
    <dbReference type="NCBI Taxonomy" id="46433"/>
    <lineage>
        <taxon>Eukaryota</taxon>
        <taxon>Sar</taxon>
        <taxon>Rhizaria</taxon>
        <taxon>Retaria</taxon>
        <taxon>Foraminifera</taxon>
        <taxon>Monothalamids</taxon>
        <taxon>Reticulomyxidae</taxon>
        <taxon>Reticulomyxa</taxon>
    </lineage>
</organism>
<dbReference type="Pfam" id="PF02985">
    <property type="entry name" value="HEAT"/>
    <property type="match status" value="1"/>
</dbReference>
<gene>
    <name evidence="6" type="ORF">RFI_38018</name>
</gene>
<keyword evidence="3" id="KW-0040">ANK repeat</keyword>
<name>X6LEB8_RETFI</name>
<dbReference type="InterPro" id="IPR034085">
    <property type="entry name" value="TOG"/>
</dbReference>
<dbReference type="SUPFAM" id="SSF48403">
    <property type="entry name" value="Ankyrin repeat"/>
    <property type="match status" value="1"/>
</dbReference>
<dbReference type="EMBL" id="ASPP01043860">
    <property type="protein sequence ID" value="ETN99456.1"/>
    <property type="molecule type" value="Genomic_DNA"/>
</dbReference>
<keyword evidence="1" id="KW-0677">Repeat</keyword>
<dbReference type="SMART" id="SM01349">
    <property type="entry name" value="TOG"/>
    <property type="match status" value="1"/>
</dbReference>
<evidence type="ECO:0000313" key="7">
    <source>
        <dbReference type="Proteomes" id="UP000023152"/>
    </source>
</evidence>
<evidence type="ECO:0000256" key="1">
    <source>
        <dbReference type="ARBA" id="ARBA00022737"/>
    </source>
</evidence>
<dbReference type="InterPro" id="IPR016024">
    <property type="entry name" value="ARM-type_fold"/>
</dbReference>
<dbReference type="Proteomes" id="UP000023152">
    <property type="component" value="Unassembled WGS sequence"/>
</dbReference>
<comment type="function">
    <text evidence="2">Catalyzes the hydroxylation of the N(6)-(4-aminobutyl)-L-lysine intermediate produced by deoxyhypusine synthase/DHPS on a critical lysine of the eukaryotic translation initiation factor 5A/eIF-5A. This is the second step of the post-translational modification of that lysine into an unusual amino acid residue named hypusine. Hypusination is unique to mature eIF-5A factor and is essential for its function.</text>
</comment>
<dbReference type="PROSITE" id="PS50297">
    <property type="entry name" value="ANK_REP_REGION"/>
    <property type="match status" value="1"/>
</dbReference>
<dbReference type="AlphaFoldDB" id="X6LEB8"/>
<feature type="repeat" description="ANK" evidence="3">
    <location>
        <begin position="844"/>
        <end position="876"/>
    </location>
</feature>
<dbReference type="InterPro" id="IPR000357">
    <property type="entry name" value="HEAT"/>
</dbReference>
<dbReference type="Gene3D" id="1.25.10.10">
    <property type="entry name" value="Leucine-rich Repeat Variant"/>
    <property type="match status" value="3"/>
</dbReference>
<feature type="domain" description="TOG" evidence="5">
    <location>
        <begin position="426"/>
        <end position="649"/>
    </location>
</feature>
<dbReference type="PROSITE" id="PS50088">
    <property type="entry name" value="ANK_REPEAT"/>
    <property type="match status" value="1"/>
</dbReference>
<reference evidence="6 7" key="1">
    <citation type="journal article" date="2013" name="Curr. Biol.">
        <title>The Genome of the Foraminiferan Reticulomyxa filosa.</title>
        <authorList>
            <person name="Glockner G."/>
            <person name="Hulsmann N."/>
            <person name="Schleicher M."/>
            <person name="Noegel A.A."/>
            <person name="Eichinger L."/>
            <person name="Gallinger C."/>
            <person name="Pawlowski J."/>
            <person name="Sierra R."/>
            <person name="Euteneuer U."/>
            <person name="Pillet L."/>
            <person name="Moustafa A."/>
            <person name="Platzer M."/>
            <person name="Groth M."/>
            <person name="Szafranski K."/>
            <person name="Schliwa M."/>
        </authorList>
    </citation>
    <scope>NUCLEOTIDE SEQUENCE [LARGE SCALE GENOMIC DNA]</scope>
</reference>
<evidence type="ECO:0000256" key="2">
    <source>
        <dbReference type="ARBA" id="ARBA00045876"/>
    </source>
</evidence>
<protein>
    <recommendedName>
        <fullName evidence="5">TOG domain-containing protein</fullName>
    </recommendedName>
</protein>
<evidence type="ECO:0000256" key="3">
    <source>
        <dbReference type="PROSITE-ProRule" id="PRU00023"/>
    </source>
</evidence>
<dbReference type="Gene3D" id="1.25.40.20">
    <property type="entry name" value="Ankyrin repeat-containing domain"/>
    <property type="match status" value="1"/>
</dbReference>